<keyword evidence="1" id="KW-0813">Transport</keyword>
<accession>A0A8J5CV15</accession>
<evidence type="ECO:0000256" key="4">
    <source>
        <dbReference type="ARBA" id="ARBA00023065"/>
    </source>
</evidence>
<reference evidence="9" key="1">
    <citation type="submission" date="2020-07" db="EMBL/GenBank/DDBJ databases">
        <title>The High-quality genome of the commercially important snow crab, Chionoecetes opilio.</title>
        <authorList>
            <person name="Jeong J.-H."/>
            <person name="Ryu S."/>
        </authorList>
    </citation>
    <scope>NUCLEOTIDE SEQUENCE</scope>
    <source>
        <strain evidence="9">MADBK_172401_WGS</strain>
        <tissue evidence="9">Digestive gland</tissue>
    </source>
</reference>
<keyword evidence="8" id="KW-0472">Membrane</keyword>
<keyword evidence="8" id="KW-1133">Transmembrane helix</keyword>
<keyword evidence="8" id="KW-0812">Transmembrane</keyword>
<keyword evidence="6" id="KW-0407">Ion channel</keyword>
<organism evidence="9 10">
    <name type="scientific">Chionoecetes opilio</name>
    <name type="common">Atlantic snow crab</name>
    <name type="synonym">Cancer opilio</name>
    <dbReference type="NCBI Taxonomy" id="41210"/>
    <lineage>
        <taxon>Eukaryota</taxon>
        <taxon>Metazoa</taxon>
        <taxon>Ecdysozoa</taxon>
        <taxon>Arthropoda</taxon>
        <taxon>Crustacea</taxon>
        <taxon>Multicrustacea</taxon>
        <taxon>Malacostraca</taxon>
        <taxon>Eumalacostraca</taxon>
        <taxon>Eucarida</taxon>
        <taxon>Decapoda</taxon>
        <taxon>Pleocyemata</taxon>
        <taxon>Brachyura</taxon>
        <taxon>Eubrachyura</taxon>
        <taxon>Majoidea</taxon>
        <taxon>Majidae</taxon>
        <taxon>Chionoecetes</taxon>
    </lineage>
</organism>
<protein>
    <submittedName>
        <fullName evidence="9">Transient receptor potential cation channel subfamily A member 1</fullName>
    </submittedName>
</protein>
<dbReference type="PANTHER" id="PTHR47143:SF1">
    <property type="entry name" value="ION_TRANS DOMAIN-CONTAINING PROTEIN"/>
    <property type="match status" value="1"/>
</dbReference>
<keyword evidence="3" id="KW-0040">ANK repeat</keyword>
<sequence>MVGCEQLSLLQHPLVEAWLNYKWCSYARLLFLLLLLLRLFAVAALISFLLYTMNWTQIKKKYNLTEEEICGGVSLKDGCMQEPLTPWPCPGALPALLVHLLLAFSLLLQVVTELVALMKTGKRHMEETFFMRLPSMCLTLAALLPTSTCELTSGIKSVYAWECGILALLLTWLDLIYNINRLPQFTMFSGINVKFFKGYVKGLLYLAMMVFVFSFAFHLLLGDQVSFHSVPLSMVQVVVWMIGDLNYNDNFLNARLDYPLLSISLFLLFVCTVGAFFITLLKTPSTNKKQLRYYKQTGRIYLLLKIDIRFPWVRNLGLTYEFNDRQPIPSMFVKIMKHMVYGEDPRKETRPLRNFPKRQDQTDTAIPPARNSIYCGAEKLMAYFENMANFIQMDDMDDEEDKDDGGAVKKVLEEHGKKLDELMSRFDQYKLHCEERLNLLDLKQRPGKPKTISNQQYNIQT</sequence>
<keyword evidence="2" id="KW-0677">Repeat</keyword>
<feature type="region of interest" description="Disordered" evidence="7">
    <location>
        <begin position="347"/>
        <end position="368"/>
    </location>
</feature>
<feature type="transmembrane region" description="Helical" evidence="8">
    <location>
        <begin position="198"/>
        <end position="221"/>
    </location>
</feature>
<evidence type="ECO:0000256" key="6">
    <source>
        <dbReference type="ARBA" id="ARBA00023303"/>
    </source>
</evidence>
<dbReference type="GO" id="GO:0034220">
    <property type="term" value="P:monoatomic ion transmembrane transport"/>
    <property type="evidence" value="ECO:0007669"/>
    <property type="project" value="UniProtKB-KW"/>
</dbReference>
<feature type="transmembrane region" description="Helical" evidence="8">
    <location>
        <begin position="129"/>
        <end position="146"/>
    </location>
</feature>
<keyword evidence="5" id="KW-0325">Glycoprotein</keyword>
<feature type="transmembrane region" description="Helical" evidence="8">
    <location>
        <begin position="29"/>
        <end position="51"/>
    </location>
</feature>
<feature type="transmembrane region" description="Helical" evidence="8">
    <location>
        <begin position="96"/>
        <end position="117"/>
    </location>
</feature>
<evidence type="ECO:0000256" key="2">
    <source>
        <dbReference type="ARBA" id="ARBA00022737"/>
    </source>
</evidence>
<dbReference type="GO" id="GO:0022857">
    <property type="term" value="F:transmembrane transporter activity"/>
    <property type="evidence" value="ECO:0007669"/>
    <property type="project" value="TreeGrafter"/>
</dbReference>
<dbReference type="GO" id="GO:1902495">
    <property type="term" value="C:transmembrane transporter complex"/>
    <property type="evidence" value="ECO:0007669"/>
    <property type="project" value="TreeGrafter"/>
</dbReference>
<keyword evidence="4" id="KW-0406">Ion transport</keyword>
<dbReference type="Proteomes" id="UP000770661">
    <property type="component" value="Unassembled WGS sequence"/>
</dbReference>
<gene>
    <name evidence="9" type="primary">trpa-1_2</name>
    <name evidence="9" type="ORF">GWK47_045872</name>
</gene>
<evidence type="ECO:0000256" key="7">
    <source>
        <dbReference type="SAM" id="MobiDB-lite"/>
    </source>
</evidence>
<evidence type="ECO:0000256" key="3">
    <source>
        <dbReference type="ARBA" id="ARBA00023043"/>
    </source>
</evidence>
<comment type="caution">
    <text evidence="9">The sequence shown here is derived from an EMBL/GenBank/DDBJ whole genome shotgun (WGS) entry which is preliminary data.</text>
</comment>
<dbReference type="OrthoDB" id="6366928at2759"/>
<evidence type="ECO:0000256" key="8">
    <source>
        <dbReference type="SAM" id="Phobius"/>
    </source>
</evidence>
<dbReference type="PANTHER" id="PTHR47143">
    <property type="entry name" value="TRANSIENT RECEPTOR POTENTIAL CATION CHANNEL PROTEIN PAINLESS"/>
    <property type="match status" value="1"/>
</dbReference>
<evidence type="ECO:0000313" key="10">
    <source>
        <dbReference type="Proteomes" id="UP000770661"/>
    </source>
</evidence>
<evidence type="ECO:0000256" key="5">
    <source>
        <dbReference type="ARBA" id="ARBA00023180"/>
    </source>
</evidence>
<keyword evidence="10" id="KW-1185">Reference proteome</keyword>
<dbReference type="AlphaFoldDB" id="A0A8J5CV15"/>
<feature type="transmembrane region" description="Helical" evidence="8">
    <location>
        <begin position="258"/>
        <end position="281"/>
    </location>
</feature>
<evidence type="ECO:0000256" key="1">
    <source>
        <dbReference type="ARBA" id="ARBA00022448"/>
    </source>
</evidence>
<name>A0A8J5CV15_CHIOP</name>
<keyword evidence="9" id="KW-0675">Receptor</keyword>
<feature type="compositionally biased region" description="Basic and acidic residues" evidence="7">
    <location>
        <begin position="347"/>
        <end position="361"/>
    </location>
</feature>
<dbReference type="EMBL" id="JACEEZ010010590">
    <property type="protein sequence ID" value="KAG0721726.1"/>
    <property type="molecule type" value="Genomic_DNA"/>
</dbReference>
<evidence type="ECO:0000313" key="9">
    <source>
        <dbReference type="EMBL" id="KAG0721726.1"/>
    </source>
</evidence>
<feature type="transmembrane region" description="Helical" evidence="8">
    <location>
        <begin position="158"/>
        <end position="177"/>
    </location>
</feature>
<proteinExistence type="predicted"/>
<dbReference type="InterPro" id="IPR052076">
    <property type="entry name" value="TRP_cation_channel"/>
</dbReference>